<evidence type="ECO:0000313" key="7">
    <source>
        <dbReference type="Proteomes" id="UP000199119"/>
    </source>
</evidence>
<keyword evidence="3" id="KW-0547">Nucleotide-binding</keyword>
<dbReference type="InterPro" id="IPR029052">
    <property type="entry name" value="Metallo-depent_PP-like"/>
</dbReference>
<reference evidence="7" key="1">
    <citation type="submission" date="2016-10" db="EMBL/GenBank/DDBJ databases">
        <authorList>
            <person name="Varghese N."/>
            <person name="Submissions S."/>
        </authorList>
    </citation>
    <scope>NUCLEOTIDE SEQUENCE [LARGE SCALE GENOMIC DNA]</scope>
    <source>
        <strain evidence="7">DSM 27981</strain>
    </source>
</reference>
<dbReference type="PROSITE" id="PS00786">
    <property type="entry name" value="5_NUCLEOTIDASE_2"/>
    <property type="match status" value="1"/>
</dbReference>
<name>A0A1I2FWQ9_9BURK</name>
<feature type="domain" description="Calcineurin-like phosphoesterase" evidence="4">
    <location>
        <begin position="89"/>
        <end position="322"/>
    </location>
</feature>
<organism evidence="6 7">
    <name type="scientific">Paracidovorax wautersii</name>
    <dbReference type="NCBI Taxonomy" id="1177982"/>
    <lineage>
        <taxon>Bacteria</taxon>
        <taxon>Pseudomonadati</taxon>
        <taxon>Pseudomonadota</taxon>
        <taxon>Betaproteobacteria</taxon>
        <taxon>Burkholderiales</taxon>
        <taxon>Comamonadaceae</taxon>
        <taxon>Paracidovorax</taxon>
    </lineage>
</organism>
<dbReference type="PANTHER" id="PTHR11575">
    <property type="entry name" value="5'-NUCLEOTIDASE-RELATED"/>
    <property type="match status" value="1"/>
</dbReference>
<dbReference type="GO" id="GO:0008253">
    <property type="term" value="F:5'-nucleotidase activity"/>
    <property type="evidence" value="ECO:0007669"/>
    <property type="project" value="TreeGrafter"/>
</dbReference>
<dbReference type="PRINTS" id="PR01607">
    <property type="entry name" value="APYRASEFAMLY"/>
</dbReference>
<dbReference type="GO" id="GO:0008768">
    <property type="term" value="F:UDP-sugar diphosphatase activity"/>
    <property type="evidence" value="ECO:0007669"/>
    <property type="project" value="TreeGrafter"/>
</dbReference>
<keyword evidence="3" id="KW-0378">Hydrolase</keyword>
<dbReference type="InterPro" id="IPR036907">
    <property type="entry name" value="5'-Nucleotdase_C_sf"/>
</dbReference>
<dbReference type="PROSITE" id="PS00785">
    <property type="entry name" value="5_NUCLEOTIDASE_1"/>
    <property type="match status" value="1"/>
</dbReference>
<comment type="similarity">
    <text evidence="1 3">Belongs to the 5'-nucleotidase family.</text>
</comment>
<protein>
    <submittedName>
        <fullName evidence="6">5'-nucleotidase</fullName>
    </submittedName>
</protein>
<dbReference type="PANTHER" id="PTHR11575:SF24">
    <property type="entry name" value="5'-NUCLEOTIDASE"/>
    <property type="match status" value="1"/>
</dbReference>
<dbReference type="InterPro" id="IPR006146">
    <property type="entry name" value="5'-Nucleotdase_CS"/>
</dbReference>
<dbReference type="Pfam" id="PF02872">
    <property type="entry name" value="5_nucleotid_C"/>
    <property type="match status" value="1"/>
</dbReference>
<dbReference type="GO" id="GO:0030288">
    <property type="term" value="C:outer membrane-bounded periplasmic space"/>
    <property type="evidence" value="ECO:0007669"/>
    <property type="project" value="TreeGrafter"/>
</dbReference>
<evidence type="ECO:0000256" key="1">
    <source>
        <dbReference type="ARBA" id="ARBA00006654"/>
    </source>
</evidence>
<dbReference type="SUPFAM" id="SSF55816">
    <property type="entry name" value="5'-nucleotidase (syn. UDP-sugar hydrolase), C-terminal domain"/>
    <property type="match status" value="1"/>
</dbReference>
<evidence type="ECO:0000313" key="6">
    <source>
        <dbReference type="EMBL" id="SFF09227.1"/>
    </source>
</evidence>
<accession>A0A1I2FWQ9</accession>
<dbReference type="GO" id="GO:0046872">
    <property type="term" value="F:metal ion binding"/>
    <property type="evidence" value="ECO:0007669"/>
    <property type="project" value="InterPro"/>
</dbReference>
<evidence type="ECO:0000259" key="5">
    <source>
        <dbReference type="Pfam" id="PF02872"/>
    </source>
</evidence>
<dbReference type="SUPFAM" id="SSF56300">
    <property type="entry name" value="Metallo-dependent phosphatases"/>
    <property type="match status" value="1"/>
</dbReference>
<dbReference type="EMBL" id="FONX01000012">
    <property type="protein sequence ID" value="SFF09227.1"/>
    <property type="molecule type" value="Genomic_DNA"/>
</dbReference>
<dbReference type="GO" id="GO:0009166">
    <property type="term" value="P:nucleotide catabolic process"/>
    <property type="evidence" value="ECO:0007669"/>
    <property type="project" value="InterPro"/>
</dbReference>
<gene>
    <name evidence="6" type="ORF">SAMN04489711_11252</name>
</gene>
<dbReference type="Gene3D" id="3.60.21.10">
    <property type="match status" value="1"/>
</dbReference>
<keyword evidence="7" id="KW-1185">Reference proteome</keyword>
<proteinExistence type="inferred from homology"/>
<dbReference type="InterPro" id="IPR004843">
    <property type="entry name" value="Calcineurin-like_PHP"/>
</dbReference>
<dbReference type="InterPro" id="IPR006179">
    <property type="entry name" value="5_nucleotidase/apyrase"/>
</dbReference>
<evidence type="ECO:0000259" key="4">
    <source>
        <dbReference type="Pfam" id="PF00149"/>
    </source>
</evidence>
<dbReference type="Proteomes" id="UP000199119">
    <property type="component" value="Unassembled WGS sequence"/>
</dbReference>
<feature type="domain" description="5'-Nucleotidase C-terminal" evidence="5">
    <location>
        <begin position="481"/>
        <end position="631"/>
    </location>
</feature>
<dbReference type="InterPro" id="IPR008334">
    <property type="entry name" value="5'-Nucleotdase_C"/>
</dbReference>
<dbReference type="AlphaFoldDB" id="A0A1I2FWQ9"/>
<evidence type="ECO:0000256" key="2">
    <source>
        <dbReference type="ARBA" id="ARBA00022729"/>
    </source>
</evidence>
<keyword evidence="2" id="KW-0732">Signal</keyword>
<dbReference type="Pfam" id="PF00149">
    <property type="entry name" value="Metallophos"/>
    <property type="match status" value="1"/>
</dbReference>
<dbReference type="Gene3D" id="3.90.780.10">
    <property type="entry name" value="5'-Nucleotidase, C-terminal domain"/>
    <property type="match status" value="1"/>
</dbReference>
<dbReference type="STRING" id="1177982.SAMN04489711_11252"/>
<dbReference type="GO" id="GO:0000166">
    <property type="term" value="F:nucleotide binding"/>
    <property type="evidence" value="ECO:0007669"/>
    <property type="project" value="UniProtKB-KW"/>
</dbReference>
<evidence type="ECO:0000256" key="3">
    <source>
        <dbReference type="RuleBase" id="RU362119"/>
    </source>
</evidence>
<sequence length="685" mass="70830">MPLSCGLPSIRAFDKEGWEMDMPVHMTTNQNTAARTSAPALRPRPWAAGALALATAVLVAACGGGSDGGTPTPAPNPTPAPAQAQPLDLTILHINDHHSTLESRTKALQLSAGGSSAVAVSVDAGGFPRVAAAIGELAAQSANVLKLHAGDALTGTLYFNRAGANGEADAAMMNTVCFDAFTLGNHEFDKGDSGLKGFIDLLHKGSCKTPVLSANVRFGASSALNPSKATDGVNASTVVERGGQKIGIVGVTIAGKTKASSSPDPDTTFEDEATAAQREIDRLRAQGINKIILMSHIGYDNDLQIVPRLSGVDVVVGADSHTLLGPDALRTTGVGTPAGAYPTRLADKDGKPVCVVQAWEYAQVVGELKVRFDANGDVASCAGTPHVLIGDSFTIGGKAATDAQLQAIKASVAATGFLRTTTPLASAASVLQPFKDRVSVFNQKQVATVPQELCSRRVPGGQGTVDYGRSSAACNAEGSVSLRGGDIQQLVAQAYLDVANAQYGGADISLQSGGGVRIPLSGTVSAAQVIQVLPFGNMLFRLDITGTEVKSMLEDGLEAVYGTGGSTGPYPYTGGLRFDVNASAAFGQRVSNIEVRDRQSGNWSALDAAKTYKLFVLSFNATGGDGYKTLAAVPASRRLDIGVLDADVFFTYIDKQAKDATTGLPVLNRLPAALYSTRNFTPPAK</sequence>